<dbReference type="InterPro" id="IPR001736">
    <property type="entry name" value="PLipase_D/transphosphatidylase"/>
</dbReference>
<evidence type="ECO:0000256" key="7">
    <source>
        <dbReference type="ARBA" id="ARBA00023098"/>
    </source>
</evidence>
<evidence type="ECO:0000256" key="3">
    <source>
        <dbReference type="ARBA" id="ARBA00010682"/>
    </source>
</evidence>
<keyword evidence="9 11" id="KW-1208">Phospholipid metabolism</keyword>
<dbReference type="OrthoDB" id="116827at2759"/>
<keyword evidence="5 11" id="KW-0808">Transferase</keyword>
<sequence>MTRHSKNCTANTVYTYHERRKDAKHSGYGTQTVRLGKDSIRAFDCCCLTLQPAKDPVITQDGFIYDRAAILEYILSQKADIKRRQKIYAKQCDRAAREALEKKKAAQDEKARAFMALNTLDTHSKASAQAAESEALASVSKGNCKLTSFEGDYKPGTAASFWTQTPGASDSLKHENDIPKPDPVVRCPMSGKPLRYKDLITVNFTNLDVDDVSSGSCNTGGNEIRRICAVSKDPLTSATRCFVLRPSGAVVTREVVEKIIRKEMIDPISGAKLVESDLIEVRVGCGGFADGRSVLTASRVAPNQLEILASPDNFYNALEGGIKTARRRVVLATLYLGTGELEKRLIEAIVMNKNNPKVTLLADATRSTRTIRATGEFVGIQPTPLFLLQRIAQLPSSRVALYQSHRLRGWMRRFLPEKLNELLGLQHMKVHIFDDDVIISGANLSEEYFKTRQDRAWLFRGVPALADFYSNLIGIIASLSYQVTPKGELRATSKETDPELINGKTYCSLFRSRIKAFLTETKTKYVAPSASRAYDTAVFPVLQMGAYGIQQEVPLLQRILHSLPPCDLAFTTGYFCPTHELEVAMTTVAQRSGHPGSQVHVLCAAPQANSFFNSNGLSGVIPAAYREMLISFLRRTAQLPNIHVHEYFRPGWTFHAKGLWLTMRGVTATTLAFIGSSNYGYRSRDLDLESQVVVVTRDVELRRRIEAERRQLWDARHLRPVALGGLLRPTEPRFKWFVRWTLPLLRRIM</sequence>
<dbReference type="CDD" id="cd16662">
    <property type="entry name" value="RING-Ubox2_NOSIP"/>
    <property type="match status" value="1"/>
</dbReference>
<dbReference type="SUPFAM" id="SSF57850">
    <property type="entry name" value="RING/U-box"/>
    <property type="match status" value="1"/>
</dbReference>
<proteinExistence type="inferred from homology"/>
<dbReference type="InterPro" id="IPR013083">
    <property type="entry name" value="Znf_RING/FYVE/PHD"/>
</dbReference>
<keyword evidence="11" id="KW-0547">Nucleotide-binding</keyword>
<dbReference type="GO" id="GO:0032049">
    <property type="term" value="P:cardiolipin biosynthetic process"/>
    <property type="evidence" value="ECO:0007669"/>
    <property type="project" value="InterPro"/>
</dbReference>
<dbReference type="CDD" id="cd09135">
    <property type="entry name" value="PLDc_PGS1_euk_1"/>
    <property type="match status" value="1"/>
</dbReference>
<dbReference type="AlphaFoldDB" id="A0A0R3VUJ0"/>
<dbReference type="GO" id="GO:0005524">
    <property type="term" value="F:ATP binding"/>
    <property type="evidence" value="ECO:0007669"/>
    <property type="project" value="UniProtKB-KW"/>
</dbReference>
<evidence type="ECO:0000256" key="5">
    <source>
        <dbReference type="ARBA" id="ARBA00022679"/>
    </source>
</evidence>
<dbReference type="Gene3D" id="3.30.870.10">
    <property type="entry name" value="Endonuclease Chain A"/>
    <property type="match status" value="2"/>
</dbReference>
<dbReference type="PANTHER" id="PTHR12586">
    <property type="entry name" value="CDP-DIACYLGLYCEROL--SERINE O-PHOSPHATIDYLTRANSFERASE"/>
    <property type="match status" value="1"/>
</dbReference>
<dbReference type="STRING" id="60517.A0A0R3VUJ0"/>
<dbReference type="UniPathway" id="UPA00084">
    <property type="reaction ID" value="UER00503"/>
</dbReference>
<accession>A0A0R3VUJ0</accession>
<gene>
    <name evidence="13" type="ORF">TASK_LOCUS993</name>
</gene>
<evidence type="ECO:0000256" key="11">
    <source>
        <dbReference type="RuleBase" id="RU365024"/>
    </source>
</evidence>
<evidence type="ECO:0000259" key="12">
    <source>
        <dbReference type="PROSITE" id="PS50035"/>
    </source>
</evidence>
<keyword evidence="4 11" id="KW-0444">Lipid biosynthesis</keyword>
<protein>
    <recommendedName>
        <fullName evidence="11">CDP-diacylglycerol--glycerol-3-phosphate 3-phosphatidyltransferase</fullName>
        <ecNumber evidence="11">2.7.8.5</ecNumber>
    </recommendedName>
</protein>
<dbReference type="Pfam" id="PF15906">
    <property type="entry name" value="zf-NOSIP"/>
    <property type="match status" value="1"/>
</dbReference>
<keyword evidence="11" id="KW-0067">ATP-binding</keyword>
<reference evidence="15" key="1">
    <citation type="submission" date="2017-02" db="UniProtKB">
        <authorList>
            <consortium name="WormBaseParasite"/>
        </authorList>
    </citation>
    <scope>IDENTIFICATION</scope>
</reference>
<dbReference type="WBParaSite" id="TASK_0000099201-mRNA-1">
    <property type="protein sequence ID" value="TASK_0000099201-mRNA-1"/>
    <property type="gene ID" value="TASK_0000099201"/>
</dbReference>
<dbReference type="EMBL" id="UYRS01000181">
    <property type="protein sequence ID" value="VDK22273.1"/>
    <property type="molecule type" value="Genomic_DNA"/>
</dbReference>
<comment type="catalytic activity">
    <reaction evidence="10 11">
        <text>a CDP-1,2-diacyl-sn-glycerol + sn-glycerol 3-phosphate = a 1,2-diacyl-sn-glycero-3-phospho-(1'-sn-glycero-3'-phosphate) + CMP + H(+)</text>
        <dbReference type="Rhea" id="RHEA:12593"/>
        <dbReference type="ChEBI" id="CHEBI:15378"/>
        <dbReference type="ChEBI" id="CHEBI:57597"/>
        <dbReference type="ChEBI" id="CHEBI:58332"/>
        <dbReference type="ChEBI" id="CHEBI:60110"/>
        <dbReference type="ChEBI" id="CHEBI:60377"/>
        <dbReference type="EC" id="2.7.8.5"/>
    </reaction>
</comment>
<keyword evidence="14" id="KW-1185">Reference proteome</keyword>
<dbReference type="PANTHER" id="PTHR12586:SF1">
    <property type="entry name" value="CDP-DIACYLGLYCEROL--GLYCEROL-3-PHOSPHATE 3-PHOSPHATIDYLTRANSFERASE, MITOCHONDRIAL"/>
    <property type="match status" value="1"/>
</dbReference>
<evidence type="ECO:0000313" key="15">
    <source>
        <dbReference type="WBParaSite" id="TASK_0000099201-mRNA-1"/>
    </source>
</evidence>
<dbReference type="SUPFAM" id="SSF56024">
    <property type="entry name" value="Phospholipase D/nuclease"/>
    <property type="match status" value="2"/>
</dbReference>
<comment type="subcellular location">
    <subcellularLocation>
        <location evidence="11">Mitochondrion</location>
    </subcellularLocation>
</comment>
<dbReference type="InterPro" id="IPR031790">
    <property type="entry name" value="Znf-NOSIP"/>
</dbReference>
<dbReference type="SMART" id="SM00155">
    <property type="entry name" value="PLDc"/>
    <property type="match status" value="2"/>
</dbReference>
<keyword evidence="8 11" id="KW-0594">Phospholipid biosynthesis</keyword>
<feature type="domain" description="PLD phosphodiesterase" evidence="12">
    <location>
        <begin position="422"/>
        <end position="448"/>
    </location>
</feature>
<dbReference type="Gene3D" id="3.30.40.10">
    <property type="entry name" value="Zinc/RING finger domain, C3HC4 (zinc finger)"/>
    <property type="match status" value="2"/>
</dbReference>
<dbReference type="CDD" id="cd16661">
    <property type="entry name" value="RING-Ubox1_NOSIP"/>
    <property type="match status" value="1"/>
</dbReference>
<evidence type="ECO:0000256" key="4">
    <source>
        <dbReference type="ARBA" id="ARBA00022516"/>
    </source>
</evidence>
<dbReference type="Proteomes" id="UP000282613">
    <property type="component" value="Unassembled WGS sequence"/>
</dbReference>
<dbReference type="PROSITE" id="PS50035">
    <property type="entry name" value="PLD"/>
    <property type="match status" value="1"/>
</dbReference>
<evidence type="ECO:0000256" key="9">
    <source>
        <dbReference type="ARBA" id="ARBA00023264"/>
    </source>
</evidence>
<keyword evidence="6" id="KW-0677">Repeat</keyword>
<evidence type="ECO:0000256" key="10">
    <source>
        <dbReference type="ARBA" id="ARBA00048586"/>
    </source>
</evidence>
<dbReference type="GO" id="GO:0005739">
    <property type="term" value="C:mitochondrion"/>
    <property type="evidence" value="ECO:0007669"/>
    <property type="project" value="UniProtKB-SubCell"/>
</dbReference>
<dbReference type="InterPro" id="IPR016270">
    <property type="entry name" value="PGS1"/>
</dbReference>
<comment type="pathway">
    <text evidence="2 11">Phospholipid metabolism; phosphatidylglycerol biosynthesis; phosphatidylglycerol from CDP-diacylglycerol: step 1/2.</text>
</comment>
<evidence type="ECO:0000313" key="14">
    <source>
        <dbReference type="Proteomes" id="UP000282613"/>
    </source>
</evidence>
<dbReference type="CDD" id="cd09137">
    <property type="entry name" value="PLDc_PGS1_euk_2"/>
    <property type="match status" value="1"/>
</dbReference>
<comment type="similarity">
    <text evidence="3 11">Belongs to the CDP-alcohol phosphatidyltransferase class-II family.</text>
</comment>
<comment type="function">
    <text evidence="1 11">Functions in the biosynthesis of the anionic phospholipids phosphatidylglycerol and cardiolipin.</text>
</comment>
<dbReference type="GO" id="GO:0008444">
    <property type="term" value="F:CDP-diacylglycerol-glycerol-3-phosphate 3-phosphatidyltransferase activity"/>
    <property type="evidence" value="ECO:0007669"/>
    <property type="project" value="UniProtKB-EC"/>
</dbReference>
<name>A0A0R3VUJ0_TAEAS</name>
<evidence type="ECO:0000256" key="1">
    <source>
        <dbReference type="ARBA" id="ARBA00003537"/>
    </source>
</evidence>
<evidence type="ECO:0000313" key="13">
    <source>
        <dbReference type="EMBL" id="VDK22273.1"/>
    </source>
</evidence>
<organism evidence="15">
    <name type="scientific">Taenia asiatica</name>
    <name type="common">Asian tapeworm</name>
    <dbReference type="NCBI Taxonomy" id="60517"/>
    <lineage>
        <taxon>Eukaryota</taxon>
        <taxon>Metazoa</taxon>
        <taxon>Spiralia</taxon>
        <taxon>Lophotrochozoa</taxon>
        <taxon>Platyhelminthes</taxon>
        <taxon>Cestoda</taxon>
        <taxon>Eucestoda</taxon>
        <taxon>Cyclophyllidea</taxon>
        <taxon>Taeniidae</taxon>
        <taxon>Taenia</taxon>
    </lineage>
</organism>
<reference evidence="13 14" key="2">
    <citation type="submission" date="2018-11" db="EMBL/GenBank/DDBJ databases">
        <authorList>
            <consortium name="Pathogen Informatics"/>
        </authorList>
    </citation>
    <scope>NUCLEOTIDE SEQUENCE [LARGE SCALE GENOMIC DNA]</scope>
</reference>
<keyword evidence="11" id="KW-0496">Mitochondrion</keyword>
<keyword evidence="7 11" id="KW-0443">Lipid metabolism</keyword>
<evidence type="ECO:0000256" key="2">
    <source>
        <dbReference type="ARBA" id="ARBA00005042"/>
    </source>
</evidence>
<dbReference type="EC" id="2.7.8.5" evidence="11"/>
<evidence type="ECO:0000256" key="8">
    <source>
        <dbReference type="ARBA" id="ARBA00023209"/>
    </source>
</evidence>
<evidence type="ECO:0000256" key="6">
    <source>
        <dbReference type="ARBA" id="ARBA00022737"/>
    </source>
</evidence>